<keyword evidence="7" id="KW-1185">Reference proteome</keyword>
<feature type="transmembrane region" description="Helical" evidence="4">
    <location>
        <begin position="7"/>
        <end position="31"/>
    </location>
</feature>
<dbReference type="EMBL" id="AYCK01019198">
    <property type="status" value="NOT_ANNOTATED_CDS"/>
    <property type="molecule type" value="Genomic_DNA"/>
</dbReference>
<evidence type="ECO:0000256" key="3">
    <source>
        <dbReference type="ARBA" id="ARBA00023136"/>
    </source>
</evidence>
<evidence type="ECO:0000313" key="7">
    <source>
        <dbReference type="Proteomes" id="UP000028760"/>
    </source>
</evidence>
<dbReference type="CDD" id="cd05716">
    <property type="entry name" value="IgV_pIgR_like"/>
    <property type="match status" value="1"/>
</dbReference>
<evidence type="ECO:0000256" key="1">
    <source>
        <dbReference type="ARBA" id="ARBA00004370"/>
    </source>
</evidence>
<feature type="domain" description="Immunoglobulin" evidence="5">
    <location>
        <begin position="41"/>
        <end position="139"/>
    </location>
</feature>
<dbReference type="Gene3D" id="2.60.40.10">
    <property type="entry name" value="Immunoglobulins"/>
    <property type="match status" value="2"/>
</dbReference>
<reference evidence="6" key="3">
    <citation type="submission" date="2025-09" db="UniProtKB">
        <authorList>
            <consortium name="Ensembl"/>
        </authorList>
    </citation>
    <scope>IDENTIFICATION</scope>
</reference>
<dbReference type="Pfam" id="PF07686">
    <property type="entry name" value="V-set"/>
    <property type="match status" value="2"/>
</dbReference>
<dbReference type="GO" id="GO:0005886">
    <property type="term" value="C:plasma membrane"/>
    <property type="evidence" value="ECO:0007669"/>
    <property type="project" value="TreeGrafter"/>
</dbReference>
<dbReference type="InterPro" id="IPR050671">
    <property type="entry name" value="CD300_family_receptors"/>
</dbReference>
<dbReference type="GeneTree" id="ENSGT00950000182977"/>
<dbReference type="SMART" id="SM00409">
    <property type="entry name" value="IG"/>
    <property type="match status" value="2"/>
</dbReference>
<reference evidence="7" key="1">
    <citation type="submission" date="2013-10" db="EMBL/GenBank/DDBJ databases">
        <authorList>
            <person name="Schartl M."/>
            <person name="Warren W."/>
        </authorList>
    </citation>
    <scope>NUCLEOTIDE SEQUENCE [LARGE SCALE GENOMIC DNA]</scope>
    <source>
        <strain evidence="7">female</strain>
    </source>
</reference>
<proteinExistence type="predicted"/>
<protein>
    <recommendedName>
        <fullName evidence="5">Immunoglobulin domain-containing protein</fullName>
    </recommendedName>
</protein>
<dbReference type="OMA" id="CDESKIT"/>
<dbReference type="EMBL" id="AYCK01019199">
    <property type="status" value="NOT_ANNOTATED_CDS"/>
    <property type="molecule type" value="Genomic_DNA"/>
</dbReference>
<feature type="domain" description="Immunoglobulin" evidence="5">
    <location>
        <begin position="148"/>
        <end position="235"/>
    </location>
</feature>
<dbReference type="AlphaFoldDB" id="A0A096LUJ8"/>
<dbReference type="InterPro" id="IPR013783">
    <property type="entry name" value="Ig-like_fold"/>
</dbReference>
<keyword evidence="2 4" id="KW-0812">Transmembrane</keyword>
<accession>A0A096LUJ8</accession>
<keyword evidence="3 4" id="KW-0472">Membrane</keyword>
<evidence type="ECO:0000313" key="6">
    <source>
        <dbReference type="Ensembl" id="ENSPFOP00000022839.1"/>
    </source>
</evidence>
<dbReference type="PANTHER" id="PTHR11860">
    <property type="entry name" value="POLYMERIC-IMMUNOGLOBULIN RECEPTOR"/>
    <property type="match status" value="1"/>
</dbReference>
<dbReference type="Proteomes" id="UP000028760">
    <property type="component" value="Unassembled WGS sequence"/>
</dbReference>
<reference evidence="6" key="2">
    <citation type="submission" date="2025-08" db="UniProtKB">
        <authorList>
            <consortium name="Ensembl"/>
        </authorList>
    </citation>
    <scope>IDENTIFICATION</scope>
</reference>
<sequence>MLHITNGVRYVLGIITTIILIPCFLLVTVALSCASSAAAAVIQVSGYEGKTVTVPCPYDAGFESYEKYLCRSDCRQDADVLVRSTETTKGRYSTIDDKKKRIFTTAISNLSSKDEGRYWCGVTKTGFDKYPSEVSLEVKKAEWCCVKTNTMSGIVGQPVTLSCPYPLKHRNNRKFLCKGDHHDHCTDVMTSGSRFTLQDDVSSSSFLVIVTKLEEGDAGTYWCGSDSTWSPEKYT</sequence>
<dbReference type="PANTHER" id="PTHR11860:SF118">
    <property type="entry name" value="CMRF35-LIKE MOLECULE 3-RELATED"/>
    <property type="match status" value="1"/>
</dbReference>
<organism evidence="6 7">
    <name type="scientific">Poecilia formosa</name>
    <name type="common">Amazon molly</name>
    <name type="synonym">Limia formosa</name>
    <dbReference type="NCBI Taxonomy" id="48698"/>
    <lineage>
        <taxon>Eukaryota</taxon>
        <taxon>Metazoa</taxon>
        <taxon>Chordata</taxon>
        <taxon>Craniata</taxon>
        <taxon>Vertebrata</taxon>
        <taxon>Euteleostomi</taxon>
        <taxon>Actinopterygii</taxon>
        <taxon>Neopterygii</taxon>
        <taxon>Teleostei</taxon>
        <taxon>Neoteleostei</taxon>
        <taxon>Acanthomorphata</taxon>
        <taxon>Ovalentaria</taxon>
        <taxon>Atherinomorphae</taxon>
        <taxon>Cyprinodontiformes</taxon>
        <taxon>Poeciliidae</taxon>
        <taxon>Poeciliinae</taxon>
        <taxon>Poecilia</taxon>
    </lineage>
</organism>
<dbReference type="InterPro" id="IPR003599">
    <property type="entry name" value="Ig_sub"/>
</dbReference>
<keyword evidence="4" id="KW-1133">Transmembrane helix</keyword>
<evidence type="ECO:0000256" key="4">
    <source>
        <dbReference type="SAM" id="Phobius"/>
    </source>
</evidence>
<dbReference type="GO" id="GO:0004888">
    <property type="term" value="F:transmembrane signaling receptor activity"/>
    <property type="evidence" value="ECO:0007669"/>
    <property type="project" value="TreeGrafter"/>
</dbReference>
<evidence type="ECO:0000259" key="5">
    <source>
        <dbReference type="SMART" id="SM00409"/>
    </source>
</evidence>
<name>A0A096LUJ8_POEFO</name>
<dbReference type="Ensembl" id="ENSPFOT00000029795.1">
    <property type="protein sequence ID" value="ENSPFOP00000022839.1"/>
    <property type="gene ID" value="ENSPFOG00000024113.1"/>
</dbReference>
<dbReference type="SUPFAM" id="SSF48726">
    <property type="entry name" value="Immunoglobulin"/>
    <property type="match status" value="2"/>
</dbReference>
<dbReference type="InterPro" id="IPR036179">
    <property type="entry name" value="Ig-like_dom_sf"/>
</dbReference>
<comment type="subcellular location">
    <subcellularLocation>
        <location evidence="1">Membrane</location>
    </subcellularLocation>
</comment>
<dbReference type="InterPro" id="IPR013106">
    <property type="entry name" value="Ig_V-set"/>
</dbReference>
<evidence type="ECO:0000256" key="2">
    <source>
        <dbReference type="ARBA" id="ARBA00022692"/>
    </source>
</evidence>